<dbReference type="InterPro" id="IPR000772">
    <property type="entry name" value="Ricin_B_lectin"/>
</dbReference>
<dbReference type="AlphaFoldDB" id="A0A183VAI8"/>
<dbReference type="Pfam" id="PF00652">
    <property type="entry name" value="Ricin_B_lectin"/>
    <property type="match status" value="1"/>
</dbReference>
<reference evidence="6 7" key="2">
    <citation type="submission" date="2018-11" db="EMBL/GenBank/DDBJ databases">
        <authorList>
            <consortium name="Pathogen Informatics"/>
        </authorList>
    </citation>
    <scope>NUCLEOTIDE SEQUENCE [LARGE SCALE GENOMIC DNA]</scope>
</reference>
<evidence type="ECO:0000256" key="3">
    <source>
        <dbReference type="ARBA" id="ARBA00023157"/>
    </source>
</evidence>
<accession>A0A183VAI8</accession>
<name>A0A183VAI8_TOXCA</name>
<dbReference type="InterPro" id="IPR035992">
    <property type="entry name" value="Ricin_B-like_lectins"/>
</dbReference>
<evidence type="ECO:0000313" key="8">
    <source>
        <dbReference type="WBParaSite" id="TCNE_0001775901-mRNA-1"/>
    </source>
</evidence>
<dbReference type="CDD" id="cd23462">
    <property type="entry name" value="beta-trefoil_Ricin_Pgant9-like"/>
    <property type="match status" value="1"/>
</dbReference>
<dbReference type="FunFam" id="2.80.10.50:FF:000096">
    <property type="entry name" value="Polypeptide N-acetylgalactosaminyltransferase"/>
    <property type="match status" value="1"/>
</dbReference>
<dbReference type="GO" id="GO:0005794">
    <property type="term" value="C:Golgi apparatus"/>
    <property type="evidence" value="ECO:0007669"/>
    <property type="project" value="TreeGrafter"/>
</dbReference>
<protein>
    <submittedName>
        <fullName evidence="8">Ricin B-type lectin domain-containing protein</fullName>
    </submittedName>
</protein>
<dbReference type="EMBL" id="UYWY01024755">
    <property type="protein sequence ID" value="VDM49078.1"/>
    <property type="molecule type" value="Genomic_DNA"/>
</dbReference>
<dbReference type="PANTHER" id="PTHR11675">
    <property type="entry name" value="N-ACETYLGALACTOSAMINYLTRANSFERASE"/>
    <property type="match status" value="1"/>
</dbReference>
<proteinExistence type="predicted"/>
<evidence type="ECO:0000313" key="6">
    <source>
        <dbReference type="EMBL" id="VDM49078.1"/>
    </source>
</evidence>
<dbReference type="SUPFAM" id="SSF50370">
    <property type="entry name" value="Ricin B-like lectins"/>
    <property type="match status" value="1"/>
</dbReference>
<dbReference type="PANTHER" id="PTHR11675:SF131">
    <property type="entry name" value="POLYPEPTIDE N-ACETYLGALACTOSAMINYLTRANSFERASE 9-RELATED"/>
    <property type="match status" value="1"/>
</dbReference>
<evidence type="ECO:0000256" key="4">
    <source>
        <dbReference type="ARBA" id="ARBA00023211"/>
    </source>
</evidence>
<gene>
    <name evidence="6" type="ORF">TCNE_LOCUS17757</name>
</gene>
<dbReference type="GO" id="GO:0030246">
    <property type="term" value="F:carbohydrate binding"/>
    <property type="evidence" value="ECO:0007669"/>
    <property type="project" value="UniProtKB-KW"/>
</dbReference>
<dbReference type="GO" id="GO:0004653">
    <property type="term" value="F:polypeptide N-acetylgalactosaminyltransferase activity"/>
    <property type="evidence" value="ECO:0007669"/>
    <property type="project" value="TreeGrafter"/>
</dbReference>
<dbReference type="PROSITE" id="PS50231">
    <property type="entry name" value="RICIN_B_LECTIN"/>
    <property type="match status" value="1"/>
</dbReference>
<dbReference type="Gene3D" id="2.80.10.50">
    <property type="match status" value="1"/>
</dbReference>
<keyword evidence="3" id="KW-1015">Disulfide bond</keyword>
<feature type="domain" description="Ricin B lectin" evidence="5">
    <location>
        <begin position="7"/>
        <end position="130"/>
    </location>
</feature>
<dbReference type="GO" id="GO:0006493">
    <property type="term" value="P:protein O-linked glycosylation"/>
    <property type="evidence" value="ECO:0007669"/>
    <property type="project" value="TreeGrafter"/>
</dbReference>
<keyword evidence="4" id="KW-0464">Manganese</keyword>
<evidence type="ECO:0000256" key="2">
    <source>
        <dbReference type="ARBA" id="ARBA00022734"/>
    </source>
</evidence>
<evidence type="ECO:0000256" key="1">
    <source>
        <dbReference type="ARBA" id="ARBA00001936"/>
    </source>
</evidence>
<dbReference type="SMART" id="SM00458">
    <property type="entry name" value="RICIN"/>
    <property type="match status" value="1"/>
</dbReference>
<evidence type="ECO:0000259" key="5">
    <source>
        <dbReference type="SMART" id="SM00458"/>
    </source>
</evidence>
<comment type="cofactor">
    <cofactor evidence="1">
        <name>Mn(2+)</name>
        <dbReference type="ChEBI" id="CHEBI:29035"/>
    </cofactor>
</comment>
<keyword evidence="7" id="KW-1185">Reference proteome</keyword>
<keyword evidence="2" id="KW-0430">Lectin</keyword>
<dbReference type="WBParaSite" id="TCNE_0001775901-mRNA-1">
    <property type="protein sequence ID" value="TCNE_0001775901-mRNA-1"/>
    <property type="gene ID" value="TCNE_0001775901"/>
</dbReference>
<sequence>MSETVNSSLKVRNRGGGSKNCLDWASRGHRKETSSVGLYWCHKQGGNQYWMLSKDGEIRRDESCIDYAGAEVMIFPCHGMKGNQEWRYNHQLHQILHVVSEKCLEMSRDGAKLLINTCDSSNAYQQWVFQEYSAEKARQYGML</sequence>
<reference evidence="8" key="1">
    <citation type="submission" date="2016-06" db="UniProtKB">
        <authorList>
            <consortium name="WormBaseParasite"/>
        </authorList>
    </citation>
    <scope>IDENTIFICATION</scope>
</reference>
<dbReference type="Proteomes" id="UP000050794">
    <property type="component" value="Unassembled WGS sequence"/>
</dbReference>
<organism evidence="7 8">
    <name type="scientific">Toxocara canis</name>
    <name type="common">Canine roundworm</name>
    <dbReference type="NCBI Taxonomy" id="6265"/>
    <lineage>
        <taxon>Eukaryota</taxon>
        <taxon>Metazoa</taxon>
        <taxon>Ecdysozoa</taxon>
        <taxon>Nematoda</taxon>
        <taxon>Chromadorea</taxon>
        <taxon>Rhabditida</taxon>
        <taxon>Spirurina</taxon>
        <taxon>Ascaridomorpha</taxon>
        <taxon>Ascaridoidea</taxon>
        <taxon>Toxocaridae</taxon>
        <taxon>Toxocara</taxon>
    </lineage>
</organism>
<evidence type="ECO:0000313" key="7">
    <source>
        <dbReference type="Proteomes" id="UP000050794"/>
    </source>
</evidence>